<proteinExistence type="predicted"/>
<accession>A0ABR3STT9</accession>
<feature type="compositionally biased region" description="Polar residues" evidence="1">
    <location>
        <begin position="42"/>
        <end position="52"/>
    </location>
</feature>
<feature type="region of interest" description="Disordered" evidence="1">
    <location>
        <begin position="321"/>
        <end position="370"/>
    </location>
</feature>
<dbReference type="GO" id="GO:0000502">
    <property type="term" value="C:proteasome complex"/>
    <property type="evidence" value="ECO:0007669"/>
    <property type="project" value="UniProtKB-KW"/>
</dbReference>
<dbReference type="Pfam" id="PF00687">
    <property type="entry name" value="Ribosomal_L1"/>
    <property type="match status" value="1"/>
</dbReference>
<feature type="region of interest" description="Disordered" evidence="1">
    <location>
        <begin position="39"/>
        <end position="66"/>
    </location>
</feature>
<evidence type="ECO:0000313" key="2">
    <source>
        <dbReference type="EMBL" id="KAL1628696.1"/>
    </source>
</evidence>
<keyword evidence="3" id="KW-1185">Reference proteome</keyword>
<protein>
    <submittedName>
        <fullName evidence="2">Proteasome-interacting protein cic1</fullName>
    </submittedName>
</protein>
<feature type="compositionally biased region" description="Low complexity" evidence="1">
    <location>
        <begin position="1"/>
        <end position="13"/>
    </location>
</feature>
<reference evidence="2 3" key="1">
    <citation type="submission" date="2024-02" db="EMBL/GenBank/DDBJ databases">
        <title>De novo assembly and annotation of 12 fungi associated with fruit tree decline syndrome in Ontario, Canada.</title>
        <authorList>
            <person name="Sulman M."/>
            <person name="Ellouze W."/>
            <person name="Ilyukhin E."/>
        </authorList>
    </citation>
    <scope>NUCLEOTIDE SEQUENCE [LARGE SCALE GENOMIC DNA]</scope>
    <source>
        <strain evidence="2 3">M1-105</strain>
    </source>
</reference>
<dbReference type="SUPFAM" id="SSF56808">
    <property type="entry name" value="Ribosomal protein L1"/>
    <property type="match status" value="1"/>
</dbReference>
<evidence type="ECO:0000256" key="1">
    <source>
        <dbReference type="SAM" id="MobiDB-lite"/>
    </source>
</evidence>
<dbReference type="CDD" id="cd00403">
    <property type="entry name" value="Ribosomal_L1"/>
    <property type="match status" value="1"/>
</dbReference>
<sequence>MARTTRSSTALATKPQSGSPYQVDPAQALRAAKALTAHIKSSAGTKAAQSAKKNLLEDESSDDEGAADGQVPVWLVVTTKKHIVDKKRLKPAKVALPHSLALPTNRICLVTADPQRSYKDLIEESAFPQELRERIGRVIGISKLKAKYKTYEARRQLYAEYDIFLADDRIITYLPTVLGKVFYKTTAKRPVPVHLMGNEKVQKDAEGKKPKKSGEDKSSSIVGSAAAVAKDIQKALDSALVHLSPSATTSIRIAHAGFEPQKIAENLEAVVNGLTTQERLIPKGWKNIRSLHIKGPDTTALPIWLADELWVDEEDVLDEKPAPVDKSERLKIKEGEKSKKRKSLDGAKEETVEKPAKKSKKEKVQGDDLSKEIALRKEKLKKQKAAAKAEV</sequence>
<feature type="compositionally biased region" description="Basic and acidic residues" evidence="1">
    <location>
        <begin position="200"/>
        <end position="218"/>
    </location>
</feature>
<evidence type="ECO:0000313" key="3">
    <source>
        <dbReference type="Proteomes" id="UP001521116"/>
    </source>
</evidence>
<name>A0ABR3STT9_9PEZI</name>
<feature type="region of interest" description="Disordered" evidence="1">
    <location>
        <begin position="1"/>
        <end position="24"/>
    </location>
</feature>
<gene>
    <name evidence="2" type="primary">CIC1</name>
    <name evidence="2" type="ORF">SLS56_005688</name>
</gene>
<comment type="caution">
    <text evidence="2">The sequence shown here is derived from an EMBL/GenBank/DDBJ whole genome shotgun (WGS) entry which is preliminary data.</text>
</comment>
<feature type="region of interest" description="Disordered" evidence="1">
    <location>
        <begin position="195"/>
        <end position="220"/>
    </location>
</feature>
<dbReference type="Gene3D" id="3.40.50.790">
    <property type="match status" value="1"/>
</dbReference>
<dbReference type="InterPro" id="IPR023674">
    <property type="entry name" value="Ribosomal_uL1-like"/>
</dbReference>
<feature type="compositionally biased region" description="Acidic residues" evidence="1">
    <location>
        <begin position="57"/>
        <end position="66"/>
    </location>
</feature>
<keyword evidence="2" id="KW-0647">Proteasome</keyword>
<dbReference type="InterPro" id="IPR028364">
    <property type="entry name" value="Ribosomal_uL1/biogenesis"/>
</dbReference>
<dbReference type="InterPro" id="IPR016095">
    <property type="entry name" value="Ribosomal_uL1_3-a/b-sand"/>
</dbReference>
<dbReference type="Proteomes" id="UP001521116">
    <property type="component" value="Unassembled WGS sequence"/>
</dbReference>
<organism evidence="2 3">
    <name type="scientific">Neofusicoccum ribis</name>
    <dbReference type="NCBI Taxonomy" id="45134"/>
    <lineage>
        <taxon>Eukaryota</taxon>
        <taxon>Fungi</taxon>
        <taxon>Dikarya</taxon>
        <taxon>Ascomycota</taxon>
        <taxon>Pezizomycotina</taxon>
        <taxon>Dothideomycetes</taxon>
        <taxon>Dothideomycetes incertae sedis</taxon>
        <taxon>Botryosphaeriales</taxon>
        <taxon>Botryosphaeriaceae</taxon>
        <taxon>Neofusicoccum</taxon>
    </lineage>
</organism>
<dbReference type="EMBL" id="JAJVDC020000059">
    <property type="protein sequence ID" value="KAL1628696.1"/>
    <property type="molecule type" value="Genomic_DNA"/>
</dbReference>